<protein>
    <submittedName>
        <fullName evidence="5">PID domain-containing protein</fullName>
    </submittedName>
</protein>
<keyword evidence="1" id="KW-0597">Phosphoprotein</keyword>
<organism evidence="4 5">
    <name type="scientific">Macrostomum lignano</name>
    <dbReference type="NCBI Taxonomy" id="282301"/>
    <lineage>
        <taxon>Eukaryota</taxon>
        <taxon>Metazoa</taxon>
        <taxon>Spiralia</taxon>
        <taxon>Lophotrochozoa</taxon>
        <taxon>Platyhelminthes</taxon>
        <taxon>Rhabditophora</taxon>
        <taxon>Macrostomorpha</taxon>
        <taxon>Macrostomida</taxon>
        <taxon>Macrostomidae</taxon>
        <taxon>Macrostomum</taxon>
    </lineage>
</organism>
<keyword evidence="4" id="KW-1185">Reference proteome</keyword>
<feature type="domain" description="PID" evidence="3">
    <location>
        <begin position="2"/>
        <end position="39"/>
    </location>
</feature>
<feature type="compositionally biased region" description="Low complexity" evidence="2">
    <location>
        <begin position="93"/>
        <end position="105"/>
    </location>
</feature>
<dbReference type="Proteomes" id="UP000095280">
    <property type="component" value="Unplaced"/>
</dbReference>
<evidence type="ECO:0000313" key="4">
    <source>
        <dbReference type="Proteomes" id="UP000095280"/>
    </source>
</evidence>
<reference evidence="5" key="1">
    <citation type="submission" date="2016-11" db="UniProtKB">
        <authorList>
            <consortium name="WormBaseParasite"/>
        </authorList>
    </citation>
    <scope>IDENTIFICATION</scope>
</reference>
<feature type="compositionally biased region" description="Low complexity" evidence="2">
    <location>
        <begin position="38"/>
        <end position="50"/>
    </location>
</feature>
<dbReference type="PANTHER" id="PTHR47368:SF2">
    <property type="entry name" value="PID DOMAIN-CONTAINING PROTEIN"/>
    <property type="match status" value="1"/>
</dbReference>
<feature type="region of interest" description="Disordered" evidence="2">
    <location>
        <begin position="77"/>
        <end position="108"/>
    </location>
</feature>
<dbReference type="InterPro" id="IPR016698">
    <property type="entry name" value="Numb/numb-like"/>
</dbReference>
<evidence type="ECO:0000256" key="1">
    <source>
        <dbReference type="ARBA" id="ARBA00022553"/>
    </source>
</evidence>
<dbReference type="PANTHER" id="PTHR47368">
    <property type="entry name" value="NUMB"/>
    <property type="match status" value="1"/>
</dbReference>
<evidence type="ECO:0000259" key="3">
    <source>
        <dbReference type="PROSITE" id="PS01179"/>
    </source>
</evidence>
<sequence>MCHGFLAVKESGERLSHAVGCAFAICLEKKRSARKSPSKSSSTTRAPASRGWARLGRPPSLRRCWTAQCASCRSLCPVTQRPEAPGGHRQRRAQAAGQSGSCSSGRPRCACSPSWARATTARSATRTTPHCGCPGRPDRRPGPACLRWWRELAAGLPTD</sequence>
<proteinExistence type="predicted"/>
<dbReference type="InterPro" id="IPR006020">
    <property type="entry name" value="PTB/PI_dom"/>
</dbReference>
<feature type="region of interest" description="Disordered" evidence="2">
    <location>
        <begin position="34"/>
        <end position="57"/>
    </location>
</feature>
<evidence type="ECO:0000313" key="5">
    <source>
        <dbReference type="WBParaSite" id="maker-unitig_40436-snap-gene-0.3-mRNA-1"/>
    </source>
</evidence>
<dbReference type="PROSITE" id="PS01179">
    <property type="entry name" value="PID"/>
    <property type="match status" value="1"/>
</dbReference>
<dbReference type="WBParaSite" id="maker-unitig_40436-snap-gene-0.3-mRNA-1">
    <property type="protein sequence ID" value="maker-unitig_40436-snap-gene-0.3-mRNA-1"/>
    <property type="gene ID" value="maker-unitig_40436-snap-gene-0.3"/>
</dbReference>
<accession>A0A1I8FNS0</accession>
<evidence type="ECO:0000256" key="2">
    <source>
        <dbReference type="SAM" id="MobiDB-lite"/>
    </source>
</evidence>
<name>A0A1I8FNS0_9PLAT</name>
<dbReference type="GO" id="GO:0005737">
    <property type="term" value="C:cytoplasm"/>
    <property type="evidence" value="ECO:0007669"/>
    <property type="project" value="TreeGrafter"/>
</dbReference>
<dbReference type="AlphaFoldDB" id="A0A1I8FNS0"/>